<evidence type="ECO:0000256" key="1">
    <source>
        <dbReference type="SAM" id="MobiDB-lite"/>
    </source>
</evidence>
<dbReference type="Proteomes" id="UP000824998">
    <property type="component" value="Unassembled WGS sequence"/>
</dbReference>
<feature type="region of interest" description="Disordered" evidence="1">
    <location>
        <begin position="233"/>
        <end position="253"/>
    </location>
</feature>
<evidence type="ECO:0000313" key="3">
    <source>
        <dbReference type="Proteomes" id="UP000824998"/>
    </source>
</evidence>
<evidence type="ECO:0000313" key="2">
    <source>
        <dbReference type="EMBL" id="KAG9236875.1"/>
    </source>
</evidence>
<comment type="caution">
    <text evidence="2">The sequence shown here is derived from an EMBL/GenBank/DDBJ whole genome shotgun (WGS) entry which is preliminary data.</text>
</comment>
<proteinExistence type="predicted"/>
<dbReference type="EMBL" id="MU251397">
    <property type="protein sequence ID" value="KAG9236875.1"/>
    <property type="molecule type" value="Genomic_DNA"/>
</dbReference>
<keyword evidence="3" id="KW-1185">Reference proteome</keyword>
<dbReference type="AlphaFoldDB" id="A0A9P7YNL6"/>
<reference evidence="2" key="1">
    <citation type="journal article" date="2021" name="IMA Fungus">
        <title>Genomic characterization of three marine fungi, including Emericellopsis atlantica sp. nov. with signatures of a generalist lifestyle and marine biomass degradation.</title>
        <authorList>
            <person name="Hagestad O.C."/>
            <person name="Hou L."/>
            <person name="Andersen J.H."/>
            <person name="Hansen E.H."/>
            <person name="Altermark B."/>
            <person name="Li C."/>
            <person name="Kuhnert E."/>
            <person name="Cox R.J."/>
            <person name="Crous P.W."/>
            <person name="Spatafora J.W."/>
            <person name="Lail K."/>
            <person name="Amirebrahimi M."/>
            <person name="Lipzen A."/>
            <person name="Pangilinan J."/>
            <person name="Andreopoulos W."/>
            <person name="Hayes R.D."/>
            <person name="Ng V."/>
            <person name="Grigoriev I.V."/>
            <person name="Jackson S.A."/>
            <person name="Sutton T.D.S."/>
            <person name="Dobson A.D.W."/>
            <person name="Rama T."/>
        </authorList>
    </citation>
    <scope>NUCLEOTIDE SEQUENCE</scope>
    <source>
        <strain evidence="2">TRa018bII</strain>
    </source>
</reference>
<sequence length="361" mass="40619">MNPEFEEACASYSSDDWDSPYIGGNMVDGLEKLAKLSTSPKYQHPPTPKKEKKRKQPTCVFLTNPLYSQLISRSFHLINSYISGLQQHYPEFIFPCIMGDPNYSIYIEEIGNSSVNNTTDDPYTRKQMPLAAFTLTTINKSYKLNALATGRIFQNNVQTKWIVVELHGQVLALRANEVDPEEMKYFESVRGDYFPCKVVEMPLFEQYGAVAIHLGDVRHFQRGHYFGTGRAGACESSGVSDPRPTSNEESIASGVSAINIRSTTGTEEFPREKDARHYQRGYYYGTISNEKSIASGVSAINIRSTTGTEQFPLEKEFEKEVEKEAEKEATILSRVQGWSSAYILTHELEAYDIGEMLAALT</sequence>
<feature type="compositionally biased region" description="Polar residues" evidence="1">
    <location>
        <begin position="237"/>
        <end position="250"/>
    </location>
</feature>
<name>A0A9P7YNL6_9HELO</name>
<accession>A0A9P7YNL6</accession>
<organism evidence="2 3">
    <name type="scientific">Amylocarpus encephaloides</name>
    <dbReference type="NCBI Taxonomy" id="45428"/>
    <lineage>
        <taxon>Eukaryota</taxon>
        <taxon>Fungi</taxon>
        <taxon>Dikarya</taxon>
        <taxon>Ascomycota</taxon>
        <taxon>Pezizomycotina</taxon>
        <taxon>Leotiomycetes</taxon>
        <taxon>Helotiales</taxon>
        <taxon>Helotiales incertae sedis</taxon>
        <taxon>Amylocarpus</taxon>
    </lineage>
</organism>
<gene>
    <name evidence="2" type="ORF">BJ875DRAFT_438949</name>
</gene>
<protein>
    <submittedName>
        <fullName evidence="2">Uncharacterized protein</fullName>
    </submittedName>
</protein>